<evidence type="ECO:0000256" key="6">
    <source>
        <dbReference type="ARBA" id="ARBA00023136"/>
    </source>
</evidence>
<keyword evidence="15" id="KW-1185">Reference proteome</keyword>
<feature type="transmembrane region" description="Helical" evidence="12">
    <location>
        <begin position="106"/>
        <end position="130"/>
    </location>
</feature>
<dbReference type="PRINTS" id="PR00237">
    <property type="entry name" value="GPCRRHODOPSN"/>
</dbReference>
<keyword evidence="4 12" id="KW-1133">Transmembrane helix</keyword>
<dbReference type="GO" id="GO:0004930">
    <property type="term" value="F:G protein-coupled receptor activity"/>
    <property type="evidence" value="ECO:0007669"/>
    <property type="project" value="UniProtKB-KW"/>
</dbReference>
<evidence type="ECO:0000256" key="9">
    <source>
        <dbReference type="ARBA" id="ARBA00023224"/>
    </source>
</evidence>
<keyword evidence="5 10" id="KW-0297">G-protein coupled receptor</keyword>
<comment type="similarity">
    <text evidence="10">Belongs to the G-protein coupled receptor 1 family.</text>
</comment>
<comment type="subcellular location">
    <subcellularLocation>
        <location evidence="1">Cell membrane</location>
        <topology evidence="1">Multi-pass membrane protein</topology>
    </subcellularLocation>
</comment>
<dbReference type="PROSITE" id="PS50262">
    <property type="entry name" value="G_PROTEIN_RECEP_F1_2"/>
    <property type="match status" value="1"/>
</dbReference>
<dbReference type="InterPro" id="IPR000276">
    <property type="entry name" value="GPCR_Rhodpsn"/>
</dbReference>
<evidence type="ECO:0000313" key="15">
    <source>
        <dbReference type="Proteomes" id="UP001159428"/>
    </source>
</evidence>
<reference evidence="14 15" key="1">
    <citation type="submission" date="2022-05" db="EMBL/GenBank/DDBJ databases">
        <authorList>
            <consortium name="Genoscope - CEA"/>
            <person name="William W."/>
        </authorList>
    </citation>
    <scope>NUCLEOTIDE SEQUENCE [LARGE SCALE GENOMIC DNA]</scope>
</reference>
<gene>
    <name evidence="14" type="ORF">PMEA_00019377</name>
</gene>
<keyword evidence="3 10" id="KW-0812">Transmembrane</keyword>
<feature type="domain" description="G-protein coupled receptors family 1 profile" evidence="13">
    <location>
        <begin position="44"/>
        <end position="164"/>
    </location>
</feature>
<sequence>MNNTSASTIGSRQDLDSSKNSPSRMEGVTLCSAFMLTFVLVVAGNLITIILFAKNKNIRKKNLFLPINMAFADLFLGAVGLPIYIYDVGFYFQLWTSRIGNLSSNNRLYIFFLAFDTLFSQASIISAAFISCERFYAMYWPFKHRTLSTRTYRVLIIIVWIITL</sequence>
<evidence type="ECO:0000256" key="11">
    <source>
        <dbReference type="SAM" id="MobiDB-lite"/>
    </source>
</evidence>
<evidence type="ECO:0000256" key="3">
    <source>
        <dbReference type="ARBA" id="ARBA00022692"/>
    </source>
</evidence>
<evidence type="ECO:0000256" key="1">
    <source>
        <dbReference type="ARBA" id="ARBA00004651"/>
    </source>
</evidence>
<dbReference type="PANTHER" id="PTHR24246:SF27">
    <property type="entry name" value="ADENOSINE RECEPTOR, ISOFORM A"/>
    <property type="match status" value="1"/>
</dbReference>
<evidence type="ECO:0000256" key="10">
    <source>
        <dbReference type="RuleBase" id="RU000688"/>
    </source>
</evidence>
<dbReference type="PANTHER" id="PTHR24246">
    <property type="entry name" value="OLFACTORY RECEPTOR AND ADENOSINE RECEPTOR"/>
    <property type="match status" value="1"/>
</dbReference>
<evidence type="ECO:0000256" key="12">
    <source>
        <dbReference type="SAM" id="Phobius"/>
    </source>
</evidence>
<dbReference type="PROSITE" id="PS00237">
    <property type="entry name" value="G_PROTEIN_RECEP_F1_1"/>
    <property type="match status" value="1"/>
</dbReference>
<feature type="non-terminal residue" evidence="14">
    <location>
        <position position="164"/>
    </location>
</feature>
<dbReference type="Pfam" id="PF00001">
    <property type="entry name" value="7tm_1"/>
    <property type="match status" value="1"/>
</dbReference>
<dbReference type="AlphaFoldDB" id="A0AAU9XAK2"/>
<dbReference type="EMBL" id="CALNXJ010000034">
    <property type="protein sequence ID" value="CAH3140713.1"/>
    <property type="molecule type" value="Genomic_DNA"/>
</dbReference>
<feature type="transmembrane region" description="Helical" evidence="12">
    <location>
        <begin position="63"/>
        <end position="86"/>
    </location>
</feature>
<keyword evidence="9 10" id="KW-0807">Transducer</keyword>
<organism evidence="14 15">
    <name type="scientific">Pocillopora meandrina</name>
    <dbReference type="NCBI Taxonomy" id="46732"/>
    <lineage>
        <taxon>Eukaryota</taxon>
        <taxon>Metazoa</taxon>
        <taxon>Cnidaria</taxon>
        <taxon>Anthozoa</taxon>
        <taxon>Hexacorallia</taxon>
        <taxon>Scleractinia</taxon>
        <taxon>Astrocoeniina</taxon>
        <taxon>Pocilloporidae</taxon>
        <taxon>Pocillopora</taxon>
    </lineage>
</organism>
<dbReference type="Proteomes" id="UP001159428">
    <property type="component" value="Unassembled WGS sequence"/>
</dbReference>
<accession>A0AAU9XAK2</accession>
<protein>
    <recommendedName>
        <fullName evidence="13">G-protein coupled receptors family 1 profile domain-containing protein</fullName>
    </recommendedName>
</protein>
<evidence type="ECO:0000256" key="5">
    <source>
        <dbReference type="ARBA" id="ARBA00023040"/>
    </source>
</evidence>
<keyword evidence="8" id="KW-0325">Glycoprotein</keyword>
<evidence type="ECO:0000256" key="8">
    <source>
        <dbReference type="ARBA" id="ARBA00023180"/>
    </source>
</evidence>
<dbReference type="CDD" id="cd00637">
    <property type="entry name" value="7tm_classA_rhodopsin-like"/>
    <property type="match status" value="1"/>
</dbReference>
<feature type="region of interest" description="Disordered" evidence="11">
    <location>
        <begin position="1"/>
        <end position="22"/>
    </location>
</feature>
<dbReference type="InterPro" id="IPR017452">
    <property type="entry name" value="GPCR_Rhodpsn_7TM"/>
</dbReference>
<keyword evidence="6 12" id="KW-0472">Membrane</keyword>
<evidence type="ECO:0000313" key="14">
    <source>
        <dbReference type="EMBL" id="CAH3140713.1"/>
    </source>
</evidence>
<evidence type="ECO:0000259" key="13">
    <source>
        <dbReference type="PROSITE" id="PS50262"/>
    </source>
</evidence>
<evidence type="ECO:0000256" key="7">
    <source>
        <dbReference type="ARBA" id="ARBA00023170"/>
    </source>
</evidence>
<keyword evidence="2" id="KW-1003">Cell membrane</keyword>
<dbReference type="GO" id="GO:0005886">
    <property type="term" value="C:plasma membrane"/>
    <property type="evidence" value="ECO:0007669"/>
    <property type="project" value="UniProtKB-SubCell"/>
</dbReference>
<comment type="caution">
    <text evidence="14">The sequence shown here is derived from an EMBL/GenBank/DDBJ whole genome shotgun (WGS) entry which is preliminary data.</text>
</comment>
<evidence type="ECO:0000256" key="4">
    <source>
        <dbReference type="ARBA" id="ARBA00022989"/>
    </source>
</evidence>
<proteinExistence type="inferred from homology"/>
<dbReference type="Gene3D" id="1.20.1070.10">
    <property type="entry name" value="Rhodopsin 7-helix transmembrane proteins"/>
    <property type="match status" value="1"/>
</dbReference>
<dbReference type="SUPFAM" id="SSF81321">
    <property type="entry name" value="Family A G protein-coupled receptor-like"/>
    <property type="match status" value="1"/>
</dbReference>
<feature type="transmembrane region" description="Helical" evidence="12">
    <location>
        <begin position="27"/>
        <end position="51"/>
    </location>
</feature>
<evidence type="ECO:0000256" key="2">
    <source>
        <dbReference type="ARBA" id="ARBA00022475"/>
    </source>
</evidence>
<name>A0AAU9XAK2_9CNID</name>
<keyword evidence="7 10" id="KW-0675">Receptor</keyword>
<feature type="compositionally biased region" description="Polar residues" evidence="11">
    <location>
        <begin position="1"/>
        <end position="11"/>
    </location>
</feature>